<dbReference type="InterPro" id="IPR001733">
    <property type="entry name" value="Peptidase_S26B"/>
</dbReference>
<reference evidence="3 4" key="1">
    <citation type="submission" date="2022-07" db="EMBL/GenBank/DDBJ databases">
        <title>Novel species in genus Aeromicrobium.</title>
        <authorList>
            <person name="Ye L."/>
        </authorList>
    </citation>
    <scope>NUCLEOTIDE SEQUENCE [LARGE SCALE GENOMIC DNA]</scope>
    <source>
        <strain evidence="4">zg-Y50</strain>
    </source>
</reference>
<keyword evidence="4" id="KW-1185">Reference proteome</keyword>
<feature type="transmembrane region" description="Helical" evidence="2">
    <location>
        <begin position="173"/>
        <end position="193"/>
    </location>
</feature>
<evidence type="ECO:0000256" key="1">
    <source>
        <dbReference type="NCBIfam" id="TIGR02228"/>
    </source>
</evidence>
<dbReference type="CDD" id="cd06462">
    <property type="entry name" value="Peptidase_S24_S26"/>
    <property type="match status" value="1"/>
</dbReference>
<dbReference type="EMBL" id="CP101990">
    <property type="protein sequence ID" value="UUI69813.1"/>
    <property type="molecule type" value="Genomic_DNA"/>
</dbReference>
<gene>
    <name evidence="3" type="ORF">NP095_06885</name>
</gene>
<evidence type="ECO:0000256" key="2">
    <source>
        <dbReference type="SAM" id="Phobius"/>
    </source>
</evidence>
<keyword evidence="2" id="KW-0472">Membrane</keyword>
<dbReference type="GO" id="GO:0009003">
    <property type="term" value="F:signal peptidase activity"/>
    <property type="evidence" value="ECO:0007669"/>
    <property type="project" value="UniProtKB-EC"/>
</dbReference>
<keyword evidence="2" id="KW-0812">Transmembrane</keyword>
<accession>A0ABY5KJ69</accession>
<keyword evidence="2" id="KW-1133">Transmembrane helix</keyword>
<organism evidence="3 4">
    <name type="scientific">Aeromicrobium duanguangcaii</name>
    <dbReference type="NCBI Taxonomy" id="2968086"/>
    <lineage>
        <taxon>Bacteria</taxon>
        <taxon>Bacillati</taxon>
        <taxon>Actinomycetota</taxon>
        <taxon>Actinomycetes</taxon>
        <taxon>Propionibacteriales</taxon>
        <taxon>Nocardioidaceae</taxon>
        <taxon>Aeromicrobium</taxon>
    </lineage>
</organism>
<dbReference type="Proteomes" id="UP001315860">
    <property type="component" value="Chromosome"/>
</dbReference>
<evidence type="ECO:0000313" key="4">
    <source>
        <dbReference type="Proteomes" id="UP001315860"/>
    </source>
</evidence>
<proteinExistence type="predicted"/>
<protein>
    <recommendedName>
        <fullName evidence="1">Signal peptidase I</fullName>
        <ecNumber evidence="1">3.4.21.89</ecNumber>
    </recommendedName>
</protein>
<evidence type="ECO:0000313" key="3">
    <source>
        <dbReference type="EMBL" id="UUI69813.1"/>
    </source>
</evidence>
<dbReference type="EC" id="3.4.21.89" evidence="1"/>
<feature type="transmembrane region" description="Helical" evidence="2">
    <location>
        <begin position="141"/>
        <end position="161"/>
    </location>
</feature>
<keyword evidence="3" id="KW-0378">Hydrolase</keyword>
<name>A0ABY5KJ69_9ACTN</name>
<dbReference type="RefSeq" id="WP_232416714.1">
    <property type="nucleotide sequence ID" value="NZ_CP101990.1"/>
</dbReference>
<dbReference type="NCBIfam" id="TIGR02228">
    <property type="entry name" value="sigpep_I_arch"/>
    <property type="match status" value="1"/>
</dbReference>
<sequence length="488" mass="51696">MSAPRLRRALGPVSNAVLWAAAVLGALSLVLALATVVAGVQPLIFRSSSMAPAVDAGALALAKTVDAQQVEPGDIVSVVNSDGVRVTHRVVKVDQGAGDQVSLTLKGDSNRSPDEEPYLVTEVDRVVADVPYLGYVADWLASPWAMFAAGIVAALLVVNLWSRWSRSDGGAGLVGAGSGASAVVLVALVVASVTPVPRTEAYFSDPATVEAGTVHSHDVQIFDWDTTPCTTNDDGSVTLRYKVVSPSYDMTWYRGPKNGTISDAPFLTITPPSSQVGDVVETRIDRTTLAAGEDPFAQGTYVVAGRSQLKGSATEPWLSSSHRYVEVTADATTVRCGDINLPPTVEVTAPRDGREFGSQTAAELEVAAACSGRRAPCGTTTDTNGIYSVEYRLQRENWLGTQCWDPKLDAILPPGYYAAGCGEWRPAYTDPQAPTTDGSTVKWRIPIGDGGPGTTFNQSGTYTLYVRITDNASPTREVTEHQITFTVD</sequence>